<dbReference type="EMBL" id="JAUSUE010000012">
    <property type="protein sequence ID" value="MDQ0204095.1"/>
    <property type="molecule type" value="Genomic_DNA"/>
</dbReference>
<evidence type="ECO:0000313" key="2">
    <source>
        <dbReference type="Proteomes" id="UP001239167"/>
    </source>
</evidence>
<dbReference type="RefSeq" id="WP_307224276.1">
    <property type="nucleotide sequence ID" value="NZ_CP116940.1"/>
</dbReference>
<organism evidence="1 2">
    <name type="scientific">Pectinatus haikarae</name>
    <dbReference type="NCBI Taxonomy" id="349096"/>
    <lineage>
        <taxon>Bacteria</taxon>
        <taxon>Bacillati</taxon>
        <taxon>Bacillota</taxon>
        <taxon>Negativicutes</taxon>
        <taxon>Selenomonadales</taxon>
        <taxon>Selenomonadaceae</taxon>
        <taxon>Pectinatus</taxon>
    </lineage>
</organism>
<protein>
    <submittedName>
        <fullName evidence="1">Uncharacterized protein</fullName>
    </submittedName>
</protein>
<name>A0ABT9Y8D7_9FIRM</name>
<keyword evidence="2" id="KW-1185">Reference proteome</keyword>
<sequence>MYTINDIPEQYTKIRKKVEGTLTEKIIGIIQNDYYFTVVMLHKRGVITLYQSLKGLDRCGTVIFNRTDLVQLQDAIKKTAKCDNT</sequence>
<evidence type="ECO:0000313" key="1">
    <source>
        <dbReference type="EMBL" id="MDQ0204095.1"/>
    </source>
</evidence>
<gene>
    <name evidence="1" type="ORF">J2S01_001817</name>
</gene>
<proteinExistence type="predicted"/>
<accession>A0ABT9Y8D7</accession>
<reference evidence="1 2" key="1">
    <citation type="submission" date="2023-07" db="EMBL/GenBank/DDBJ databases">
        <title>Genomic Encyclopedia of Type Strains, Phase IV (KMG-IV): sequencing the most valuable type-strain genomes for metagenomic binning, comparative biology and taxonomic classification.</title>
        <authorList>
            <person name="Goeker M."/>
        </authorList>
    </citation>
    <scope>NUCLEOTIDE SEQUENCE [LARGE SCALE GENOMIC DNA]</scope>
    <source>
        <strain evidence="1 2">DSM 16980</strain>
    </source>
</reference>
<comment type="caution">
    <text evidence="1">The sequence shown here is derived from an EMBL/GenBank/DDBJ whole genome shotgun (WGS) entry which is preliminary data.</text>
</comment>
<dbReference type="Proteomes" id="UP001239167">
    <property type="component" value="Unassembled WGS sequence"/>
</dbReference>